<evidence type="ECO:0000313" key="2">
    <source>
        <dbReference type="Proteomes" id="UP000008909"/>
    </source>
</evidence>
<gene>
    <name evidence="1" type="ORF">CLF_104261</name>
</gene>
<organism evidence="1 2">
    <name type="scientific">Clonorchis sinensis</name>
    <name type="common">Chinese liver fluke</name>
    <dbReference type="NCBI Taxonomy" id="79923"/>
    <lineage>
        <taxon>Eukaryota</taxon>
        <taxon>Metazoa</taxon>
        <taxon>Spiralia</taxon>
        <taxon>Lophotrochozoa</taxon>
        <taxon>Platyhelminthes</taxon>
        <taxon>Trematoda</taxon>
        <taxon>Digenea</taxon>
        <taxon>Opisthorchiida</taxon>
        <taxon>Opisthorchiata</taxon>
        <taxon>Opisthorchiidae</taxon>
        <taxon>Clonorchis</taxon>
    </lineage>
</organism>
<reference evidence="1" key="1">
    <citation type="journal article" date="2011" name="Genome Biol.">
        <title>The draft genome of the carcinogenic human liver fluke Clonorchis sinensis.</title>
        <authorList>
            <person name="Wang X."/>
            <person name="Chen W."/>
            <person name="Huang Y."/>
            <person name="Sun J."/>
            <person name="Men J."/>
            <person name="Liu H."/>
            <person name="Luo F."/>
            <person name="Guo L."/>
            <person name="Lv X."/>
            <person name="Deng C."/>
            <person name="Zhou C."/>
            <person name="Fan Y."/>
            <person name="Li X."/>
            <person name="Huang L."/>
            <person name="Hu Y."/>
            <person name="Liang C."/>
            <person name="Hu X."/>
            <person name="Xu J."/>
            <person name="Yu X."/>
        </authorList>
    </citation>
    <scope>NUCLEOTIDE SEQUENCE [LARGE SCALE GENOMIC DNA]</scope>
    <source>
        <strain evidence="1">Henan</strain>
    </source>
</reference>
<keyword evidence="2" id="KW-1185">Reference proteome</keyword>
<sequence length="320" mass="36098">MTRPILRRHRWPNNGIFRASSAWEVRVSDQYGSYCCSAYSAPGGHNEVTSAPYIWKGAKSRYDLPSLTGGLIRIPSAGVHTAAGAFSVEERDNNQGYACQMIGWKHPDKGGSNRHYLSDCDAITSDEPINNNYSPGFIYVRCFWLRVQILCSSYKDPFHQDIQASKERKMTMRVHLERTQLNGQTGVLLDIAVKLFKQQDNNLEETIHTVNKDCSSASGGLRSSLGSSVLALKIFSIENYQLRMVVKKAVVKQYQQEYGMPQTRRPAAWSRSPERRSRKVEKVEMLVVVESGERRPDEAKCALKAFHPWIAGIPVIPTVM</sequence>
<reference key="2">
    <citation type="submission" date="2011-10" db="EMBL/GenBank/DDBJ databases">
        <title>The genome and transcriptome sequence of Clonorchis sinensis provide insights into the carcinogenic liver fluke.</title>
        <authorList>
            <person name="Wang X."/>
            <person name="Huang Y."/>
            <person name="Chen W."/>
            <person name="Liu H."/>
            <person name="Guo L."/>
            <person name="Chen Y."/>
            <person name="Luo F."/>
            <person name="Zhou W."/>
            <person name="Sun J."/>
            <person name="Mao Q."/>
            <person name="Liang P."/>
            <person name="Zhou C."/>
            <person name="Tian Y."/>
            <person name="Men J."/>
            <person name="Lv X."/>
            <person name="Huang L."/>
            <person name="Zhou J."/>
            <person name="Hu Y."/>
            <person name="Li R."/>
            <person name="Zhang F."/>
            <person name="Lei H."/>
            <person name="Li X."/>
            <person name="Hu X."/>
            <person name="Liang C."/>
            <person name="Xu J."/>
            <person name="Wu Z."/>
            <person name="Yu X."/>
        </authorList>
    </citation>
    <scope>NUCLEOTIDE SEQUENCE</scope>
    <source>
        <strain>Henan</strain>
    </source>
</reference>
<name>G7YB94_CLOSI</name>
<accession>G7YB94</accession>
<dbReference type="Proteomes" id="UP000008909">
    <property type="component" value="Unassembled WGS sequence"/>
</dbReference>
<protein>
    <submittedName>
        <fullName evidence="1">Uncharacterized protein</fullName>
    </submittedName>
</protein>
<evidence type="ECO:0000313" key="1">
    <source>
        <dbReference type="EMBL" id="GAA50228.1"/>
    </source>
</evidence>
<proteinExistence type="predicted"/>
<dbReference type="EMBL" id="DF143024">
    <property type="protein sequence ID" value="GAA50228.1"/>
    <property type="molecule type" value="Genomic_DNA"/>
</dbReference>
<dbReference type="AlphaFoldDB" id="G7YB94"/>